<proteinExistence type="predicted"/>
<dbReference type="Pfam" id="PF11872">
    <property type="entry name" value="DUF3392"/>
    <property type="match status" value="1"/>
</dbReference>
<feature type="transmembrane region" description="Helical" evidence="1">
    <location>
        <begin position="55"/>
        <end position="77"/>
    </location>
</feature>
<dbReference type="EMBL" id="CP019628">
    <property type="protein sequence ID" value="AQQ01692.1"/>
    <property type="molecule type" value="Genomic_DNA"/>
</dbReference>
<evidence type="ECO:0008006" key="4">
    <source>
        <dbReference type="Google" id="ProtNLM"/>
    </source>
</evidence>
<reference evidence="2 3" key="1">
    <citation type="submission" date="2017-02" db="EMBL/GenBank/DDBJ databases">
        <title>Complete genome sequence of the cold-active Pseudoalteromonas aliena strain EH1 isolated from Arctic seawater.</title>
        <authorList>
            <person name="Kim E."/>
            <person name="Heo E."/>
            <person name="Kim H."/>
            <person name="Kim D."/>
        </authorList>
    </citation>
    <scope>NUCLEOTIDE SEQUENCE [LARGE SCALE GENOMIC DNA]</scope>
    <source>
        <strain evidence="2 3">EH1</strain>
    </source>
</reference>
<evidence type="ECO:0000313" key="3">
    <source>
        <dbReference type="Proteomes" id="UP000188243"/>
    </source>
</evidence>
<sequence>MDSILHFLNTLQLDTGQWLLGYVNNIAMLLTVCLVSLYANDVIKLTKSIVTRYNFVIRVLCFVLITAFGFGFIVVWLSPLIAKGLLFFGKKWLTVTLIVAFFILGTIADKKNQL</sequence>
<evidence type="ECO:0000313" key="2">
    <source>
        <dbReference type="EMBL" id="AQQ01692.1"/>
    </source>
</evidence>
<feature type="transmembrane region" description="Helical" evidence="1">
    <location>
        <begin position="89"/>
        <end position="108"/>
    </location>
</feature>
<dbReference type="KEGG" id="paln:B0W48_19020"/>
<dbReference type="Proteomes" id="UP000188243">
    <property type="component" value="Chromosome"/>
</dbReference>
<evidence type="ECO:0000256" key="1">
    <source>
        <dbReference type="SAM" id="Phobius"/>
    </source>
</evidence>
<keyword evidence="1" id="KW-1133">Transmembrane helix</keyword>
<name>A0A1Q2H2Y3_9GAMM</name>
<organism evidence="2 3">
    <name type="scientific">Pseudoalteromonas aliena</name>
    <dbReference type="NCBI Taxonomy" id="247523"/>
    <lineage>
        <taxon>Bacteria</taxon>
        <taxon>Pseudomonadati</taxon>
        <taxon>Pseudomonadota</taxon>
        <taxon>Gammaproteobacteria</taxon>
        <taxon>Alteromonadales</taxon>
        <taxon>Pseudoalteromonadaceae</taxon>
        <taxon>Pseudoalteromonas</taxon>
    </lineage>
</organism>
<protein>
    <recommendedName>
        <fullName evidence="4">DUF3392 domain-containing protein</fullName>
    </recommendedName>
</protein>
<gene>
    <name evidence="2" type="ORF">B0W48_19020</name>
</gene>
<dbReference type="AlphaFoldDB" id="A0A1Q2H2Y3"/>
<accession>A0A1Q2H2Y3</accession>
<dbReference type="InterPro" id="IPR021813">
    <property type="entry name" value="DUF3392"/>
</dbReference>
<dbReference type="STRING" id="247523.B0W48_19020"/>
<dbReference type="RefSeq" id="WP_077538332.1">
    <property type="nucleotide sequence ID" value="NZ_CP019628.1"/>
</dbReference>
<keyword evidence="1" id="KW-0812">Transmembrane</keyword>
<keyword evidence="1" id="KW-0472">Membrane</keyword>
<feature type="transmembrane region" description="Helical" evidence="1">
    <location>
        <begin position="20"/>
        <end position="43"/>
    </location>
</feature>